<evidence type="ECO:0000313" key="1">
    <source>
        <dbReference type="EMBL" id="KAJ3526223.1"/>
    </source>
</evidence>
<comment type="caution">
    <text evidence="1">The sequence shown here is derived from an EMBL/GenBank/DDBJ whole genome shotgun (WGS) entry which is preliminary data.</text>
</comment>
<name>A0ACC1RUT6_9HYPO</name>
<keyword evidence="2" id="KW-1185">Reference proteome</keyword>
<protein>
    <submittedName>
        <fullName evidence="1">Uncharacterized protein</fullName>
    </submittedName>
</protein>
<gene>
    <name evidence="1" type="ORF">NM208_g11295</name>
</gene>
<dbReference type="Proteomes" id="UP001148629">
    <property type="component" value="Unassembled WGS sequence"/>
</dbReference>
<accession>A0ACC1RUT6</accession>
<evidence type="ECO:0000313" key="2">
    <source>
        <dbReference type="Proteomes" id="UP001148629"/>
    </source>
</evidence>
<dbReference type="EMBL" id="JANRMS010001773">
    <property type="protein sequence ID" value="KAJ3526223.1"/>
    <property type="molecule type" value="Genomic_DNA"/>
</dbReference>
<organism evidence="1 2">
    <name type="scientific">Fusarium decemcellulare</name>
    <dbReference type="NCBI Taxonomy" id="57161"/>
    <lineage>
        <taxon>Eukaryota</taxon>
        <taxon>Fungi</taxon>
        <taxon>Dikarya</taxon>
        <taxon>Ascomycota</taxon>
        <taxon>Pezizomycotina</taxon>
        <taxon>Sordariomycetes</taxon>
        <taxon>Hypocreomycetidae</taxon>
        <taxon>Hypocreales</taxon>
        <taxon>Nectriaceae</taxon>
        <taxon>Fusarium</taxon>
        <taxon>Fusarium decemcellulare species complex</taxon>
    </lineage>
</organism>
<proteinExistence type="predicted"/>
<reference evidence="1" key="1">
    <citation type="submission" date="2022-08" db="EMBL/GenBank/DDBJ databases">
        <title>Genome Sequence of Fusarium decemcellulare.</title>
        <authorList>
            <person name="Buettner E."/>
        </authorList>
    </citation>
    <scope>NUCLEOTIDE SEQUENCE</scope>
    <source>
        <strain evidence="1">Babe19</strain>
    </source>
</reference>
<sequence length="536" mass="57415">MESRGRAWQVLLSLLLLVVCIIVYALLIILFVSPKTYGLDSLVHPQKGNLTPAVAVGLLSAVLGGATSALVTRCVEHSLWITFTPKPESGTSSTDLTVAESRRLAQWTSSPLQRLTYLFGGFTGAAKRSWLLRVAGPLLIATAIVSPVLLAGISQEDDSHVEISTQIAEADQWTPYMDAANVRYRGGSASDNPHISAALFAMRKLEPPSAPVAIRAECRGTSKENTNEVGSAIRHDYANFTSGYPPCDTDTPEAECPGAGSGGLWGIIFGVWVNGVDITEDSENRINFVDCVLKYGNITITQNGTSTPELDRSSFSLASSSKAQQDGYTNFTDAATLNRVYTELGNSPYDFELAVAATGSNTAYKNPVAFLLLGTDANNDAQTVARQIEANFDMATLHAFARMPNASEITYTTRSDTRVYVYDARVLLILLVPLFATLLGCWGRWKVAGEDVVVGYDPVGIARLGPVTGLSSGPAPADKAVREGEDAFRVWRWQQSVQYQNGATAIATGFAVGSPAPSSGNSPVIPTDAQRPHIKE</sequence>